<evidence type="ECO:0000256" key="7">
    <source>
        <dbReference type="ARBA" id="ARBA00039386"/>
    </source>
</evidence>
<keyword evidence="5" id="KW-0408">Iron</keyword>
<dbReference type="GO" id="GO:0051537">
    <property type="term" value="F:2 iron, 2 sulfur cluster binding"/>
    <property type="evidence" value="ECO:0007669"/>
    <property type="project" value="UniProtKB-KW"/>
</dbReference>
<dbReference type="Pfam" id="PF04324">
    <property type="entry name" value="Fer2_BFD"/>
    <property type="match status" value="1"/>
</dbReference>
<keyword evidence="6" id="KW-0411">Iron-sulfur</keyword>
<keyword evidence="4" id="KW-0249">Electron transport</keyword>
<dbReference type="AlphaFoldDB" id="A0A418X3V4"/>
<dbReference type="InterPro" id="IPR041854">
    <property type="entry name" value="BFD-like_2Fe2S-bd_dom_sf"/>
</dbReference>
<keyword evidence="11" id="KW-1185">Reference proteome</keyword>
<evidence type="ECO:0000256" key="5">
    <source>
        <dbReference type="ARBA" id="ARBA00023004"/>
    </source>
</evidence>
<name>A0A418X3V4_9BURK</name>
<sequence>MIVCICNNVSERKIRQAVDGGMTSMPQLRDCLSVGTCCGKCHPHAKQVLRECVADIKQKTCAQEQPLVFHCNALAA</sequence>
<accession>A0A418X3V4</accession>
<dbReference type="GO" id="GO:0046872">
    <property type="term" value="F:metal ion binding"/>
    <property type="evidence" value="ECO:0007669"/>
    <property type="project" value="UniProtKB-KW"/>
</dbReference>
<evidence type="ECO:0000256" key="4">
    <source>
        <dbReference type="ARBA" id="ARBA00022982"/>
    </source>
</evidence>
<protein>
    <recommendedName>
        <fullName evidence="7">Bacterioferritin-associated ferredoxin</fullName>
    </recommendedName>
</protein>
<evidence type="ECO:0000256" key="8">
    <source>
        <dbReference type="ARBA" id="ARBA00046332"/>
    </source>
</evidence>
<evidence type="ECO:0000256" key="1">
    <source>
        <dbReference type="ARBA" id="ARBA00022448"/>
    </source>
</evidence>
<dbReference type="InterPro" id="IPR052371">
    <property type="entry name" value="BFD-associated_ferredoxin"/>
</dbReference>
<reference evidence="10 11" key="1">
    <citation type="submission" date="2018-09" db="EMBL/GenBank/DDBJ databases">
        <authorList>
            <person name="Zhu H."/>
        </authorList>
    </citation>
    <scope>NUCLEOTIDE SEQUENCE [LARGE SCALE GENOMIC DNA]</scope>
    <source>
        <strain evidence="10 11">K2R10-39</strain>
    </source>
</reference>
<proteinExistence type="inferred from homology"/>
<dbReference type="PANTHER" id="PTHR37424:SF1">
    <property type="entry name" value="BACTERIOFERRITIN-ASSOCIATED FERREDOXIN"/>
    <property type="match status" value="1"/>
</dbReference>
<evidence type="ECO:0000256" key="6">
    <source>
        <dbReference type="ARBA" id="ARBA00023014"/>
    </source>
</evidence>
<dbReference type="RefSeq" id="WP_119740263.1">
    <property type="nucleotide sequence ID" value="NZ_QYUN01000002.1"/>
</dbReference>
<comment type="similarity">
    <text evidence="8">Belongs to the Bfd family.</text>
</comment>
<evidence type="ECO:0000256" key="3">
    <source>
        <dbReference type="ARBA" id="ARBA00022723"/>
    </source>
</evidence>
<keyword evidence="2" id="KW-0001">2Fe-2S</keyword>
<dbReference type="PANTHER" id="PTHR37424">
    <property type="entry name" value="BACTERIOFERRITIN-ASSOCIATED FERREDOXIN"/>
    <property type="match status" value="1"/>
</dbReference>
<evidence type="ECO:0000259" key="9">
    <source>
        <dbReference type="Pfam" id="PF04324"/>
    </source>
</evidence>
<evidence type="ECO:0000313" key="10">
    <source>
        <dbReference type="EMBL" id="RJG07106.1"/>
    </source>
</evidence>
<keyword evidence="1" id="KW-0813">Transport</keyword>
<gene>
    <name evidence="10" type="ORF">D3870_14840</name>
</gene>
<dbReference type="InterPro" id="IPR007419">
    <property type="entry name" value="BFD-like_2Fe2S-bd_dom"/>
</dbReference>
<dbReference type="Gene3D" id="1.10.10.1100">
    <property type="entry name" value="BFD-like [2Fe-2S]-binding domain"/>
    <property type="match status" value="1"/>
</dbReference>
<evidence type="ECO:0000256" key="2">
    <source>
        <dbReference type="ARBA" id="ARBA00022714"/>
    </source>
</evidence>
<organism evidence="10 11">
    <name type="scientific">Noviherbaspirillum cavernae</name>
    <dbReference type="NCBI Taxonomy" id="2320862"/>
    <lineage>
        <taxon>Bacteria</taxon>
        <taxon>Pseudomonadati</taxon>
        <taxon>Pseudomonadota</taxon>
        <taxon>Betaproteobacteria</taxon>
        <taxon>Burkholderiales</taxon>
        <taxon>Oxalobacteraceae</taxon>
        <taxon>Noviherbaspirillum</taxon>
    </lineage>
</organism>
<keyword evidence="3" id="KW-0479">Metal-binding</keyword>
<dbReference type="EMBL" id="QYUN01000002">
    <property type="protein sequence ID" value="RJG07106.1"/>
    <property type="molecule type" value="Genomic_DNA"/>
</dbReference>
<dbReference type="Proteomes" id="UP000285190">
    <property type="component" value="Unassembled WGS sequence"/>
</dbReference>
<dbReference type="OrthoDB" id="9815350at2"/>
<feature type="domain" description="BFD-like [2Fe-2S]-binding" evidence="9">
    <location>
        <begin position="2"/>
        <end position="51"/>
    </location>
</feature>
<evidence type="ECO:0000313" key="11">
    <source>
        <dbReference type="Proteomes" id="UP000285190"/>
    </source>
</evidence>
<comment type="caution">
    <text evidence="10">The sequence shown here is derived from an EMBL/GenBank/DDBJ whole genome shotgun (WGS) entry which is preliminary data.</text>
</comment>